<name>A0A382XPY8_9ZZZZ</name>
<reference evidence="3" key="1">
    <citation type="submission" date="2018-05" db="EMBL/GenBank/DDBJ databases">
        <authorList>
            <person name="Lanie J.A."/>
            <person name="Ng W.-L."/>
            <person name="Kazmierczak K.M."/>
            <person name="Andrzejewski T.M."/>
            <person name="Davidsen T.M."/>
            <person name="Wayne K.J."/>
            <person name="Tettelin H."/>
            <person name="Glass J.I."/>
            <person name="Rusch D."/>
            <person name="Podicherti R."/>
            <person name="Tsui H.-C.T."/>
            <person name="Winkler M.E."/>
        </authorList>
    </citation>
    <scope>NUCLEOTIDE SEQUENCE</scope>
</reference>
<dbReference type="GO" id="GO:0016020">
    <property type="term" value="C:membrane"/>
    <property type="evidence" value="ECO:0007669"/>
    <property type="project" value="TreeGrafter"/>
</dbReference>
<dbReference type="PRINTS" id="PR00081">
    <property type="entry name" value="GDHRDH"/>
</dbReference>
<proteinExistence type="inferred from homology"/>
<evidence type="ECO:0000313" key="3">
    <source>
        <dbReference type="EMBL" id="SVD73063.1"/>
    </source>
</evidence>
<protein>
    <recommendedName>
        <fullName evidence="4">SDR family NAD(P)-dependent oxidoreductase</fullName>
    </recommendedName>
</protein>
<dbReference type="InterPro" id="IPR036291">
    <property type="entry name" value="NAD(P)-bd_dom_sf"/>
</dbReference>
<dbReference type="InterPro" id="IPR002347">
    <property type="entry name" value="SDR_fam"/>
</dbReference>
<dbReference type="PANTHER" id="PTHR44196">
    <property type="entry name" value="DEHYDROGENASE/REDUCTASE SDR FAMILY MEMBER 7B"/>
    <property type="match status" value="1"/>
</dbReference>
<dbReference type="Pfam" id="PF00106">
    <property type="entry name" value="adh_short"/>
    <property type="match status" value="1"/>
</dbReference>
<dbReference type="EMBL" id="UINC01169495">
    <property type="protein sequence ID" value="SVD73063.1"/>
    <property type="molecule type" value="Genomic_DNA"/>
</dbReference>
<feature type="non-terminal residue" evidence="3">
    <location>
        <position position="117"/>
    </location>
</feature>
<gene>
    <name evidence="3" type="ORF">METZ01_LOCUS425917</name>
</gene>
<comment type="similarity">
    <text evidence="1">Belongs to the short-chain dehydrogenases/reductases (SDR) family.</text>
</comment>
<evidence type="ECO:0008006" key="4">
    <source>
        <dbReference type="Google" id="ProtNLM"/>
    </source>
</evidence>
<sequence>MILNEKVFIVTGASSGIGEGLSKALALKGAKVVCAARRNDELERVCNSISSSGGSALPVQMDITVLEQCRFLVQKTVEAYGQIDGIILNAGISMWARFEDISNINFFQDLINTNYMG</sequence>
<evidence type="ECO:0000256" key="1">
    <source>
        <dbReference type="ARBA" id="ARBA00006484"/>
    </source>
</evidence>
<dbReference type="PANTHER" id="PTHR44196:SF1">
    <property type="entry name" value="DEHYDROGENASE_REDUCTASE SDR FAMILY MEMBER 7B"/>
    <property type="match status" value="1"/>
</dbReference>
<organism evidence="3">
    <name type="scientific">marine metagenome</name>
    <dbReference type="NCBI Taxonomy" id="408172"/>
    <lineage>
        <taxon>unclassified sequences</taxon>
        <taxon>metagenomes</taxon>
        <taxon>ecological metagenomes</taxon>
    </lineage>
</organism>
<dbReference type="Gene3D" id="3.40.50.720">
    <property type="entry name" value="NAD(P)-binding Rossmann-like Domain"/>
    <property type="match status" value="1"/>
</dbReference>
<dbReference type="AlphaFoldDB" id="A0A382XPY8"/>
<dbReference type="SUPFAM" id="SSF51735">
    <property type="entry name" value="NAD(P)-binding Rossmann-fold domains"/>
    <property type="match status" value="1"/>
</dbReference>
<evidence type="ECO:0000256" key="2">
    <source>
        <dbReference type="ARBA" id="ARBA00023002"/>
    </source>
</evidence>
<accession>A0A382XPY8</accession>
<keyword evidence="2" id="KW-0560">Oxidoreductase</keyword>
<dbReference type="GO" id="GO:0016491">
    <property type="term" value="F:oxidoreductase activity"/>
    <property type="evidence" value="ECO:0007669"/>
    <property type="project" value="UniProtKB-KW"/>
</dbReference>